<feature type="non-terminal residue" evidence="2">
    <location>
        <position position="45"/>
    </location>
</feature>
<protein>
    <submittedName>
        <fullName evidence="2">Uncharacterized protein</fullName>
    </submittedName>
</protein>
<comment type="caution">
    <text evidence="2">The sequence shown here is derived from an EMBL/GenBank/DDBJ whole genome shotgun (WGS) entry which is preliminary data.</text>
</comment>
<proteinExistence type="predicted"/>
<feature type="region of interest" description="Disordered" evidence="1">
    <location>
        <begin position="24"/>
        <end position="45"/>
    </location>
</feature>
<keyword evidence="3" id="KW-1185">Reference proteome</keyword>
<dbReference type="EMBL" id="BGPR01292930">
    <property type="protein sequence ID" value="GBN49866.1"/>
    <property type="molecule type" value="Genomic_DNA"/>
</dbReference>
<evidence type="ECO:0000313" key="3">
    <source>
        <dbReference type="Proteomes" id="UP000499080"/>
    </source>
</evidence>
<gene>
    <name evidence="2" type="ORF">AVEN_67635_1</name>
</gene>
<dbReference type="Proteomes" id="UP000499080">
    <property type="component" value="Unassembled WGS sequence"/>
</dbReference>
<sequence length="45" mass="5002">MVGAVKVLKLNNISNSIIEDASSPYAMNGKNIEDSKTQQHFQEHN</sequence>
<feature type="compositionally biased region" description="Basic and acidic residues" evidence="1">
    <location>
        <begin position="31"/>
        <end position="45"/>
    </location>
</feature>
<evidence type="ECO:0000256" key="1">
    <source>
        <dbReference type="SAM" id="MobiDB-lite"/>
    </source>
</evidence>
<name>A0A4Y2PII9_ARAVE</name>
<dbReference type="AlphaFoldDB" id="A0A4Y2PII9"/>
<reference evidence="2 3" key="1">
    <citation type="journal article" date="2019" name="Sci. Rep.">
        <title>Orb-weaving spider Araneus ventricosus genome elucidates the spidroin gene catalogue.</title>
        <authorList>
            <person name="Kono N."/>
            <person name="Nakamura H."/>
            <person name="Ohtoshi R."/>
            <person name="Moran D.A.P."/>
            <person name="Shinohara A."/>
            <person name="Yoshida Y."/>
            <person name="Fujiwara M."/>
            <person name="Mori M."/>
            <person name="Tomita M."/>
            <person name="Arakawa K."/>
        </authorList>
    </citation>
    <scope>NUCLEOTIDE SEQUENCE [LARGE SCALE GENOMIC DNA]</scope>
</reference>
<accession>A0A4Y2PII9</accession>
<evidence type="ECO:0000313" key="2">
    <source>
        <dbReference type="EMBL" id="GBN49866.1"/>
    </source>
</evidence>
<organism evidence="2 3">
    <name type="scientific">Araneus ventricosus</name>
    <name type="common">Orbweaver spider</name>
    <name type="synonym">Epeira ventricosa</name>
    <dbReference type="NCBI Taxonomy" id="182803"/>
    <lineage>
        <taxon>Eukaryota</taxon>
        <taxon>Metazoa</taxon>
        <taxon>Ecdysozoa</taxon>
        <taxon>Arthropoda</taxon>
        <taxon>Chelicerata</taxon>
        <taxon>Arachnida</taxon>
        <taxon>Araneae</taxon>
        <taxon>Araneomorphae</taxon>
        <taxon>Entelegynae</taxon>
        <taxon>Araneoidea</taxon>
        <taxon>Araneidae</taxon>
        <taxon>Araneus</taxon>
    </lineage>
</organism>